<proteinExistence type="predicted"/>
<feature type="chain" id="PRO_5030691719" description="ShKT domain-containing protein" evidence="1">
    <location>
        <begin position="27"/>
        <end position="360"/>
    </location>
</feature>
<accession>A0A7S3V730</accession>
<reference evidence="2" key="1">
    <citation type="submission" date="2021-01" db="EMBL/GenBank/DDBJ databases">
        <authorList>
            <person name="Corre E."/>
            <person name="Pelletier E."/>
            <person name="Niang G."/>
            <person name="Scheremetjew M."/>
            <person name="Finn R."/>
            <person name="Kale V."/>
            <person name="Holt S."/>
            <person name="Cochrane G."/>
            <person name="Meng A."/>
            <person name="Brown T."/>
            <person name="Cohen L."/>
        </authorList>
    </citation>
    <scope>NUCLEOTIDE SEQUENCE</scope>
    <source>
        <strain evidence="2">MM31A-1</strain>
    </source>
</reference>
<gene>
    <name evidence="2" type="ORF">CDEB00056_LOCUS6429</name>
</gene>
<dbReference type="EMBL" id="HBIO01008415">
    <property type="protein sequence ID" value="CAE0461588.1"/>
    <property type="molecule type" value="Transcribed_RNA"/>
</dbReference>
<evidence type="ECO:0008006" key="3">
    <source>
        <dbReference type="Google" id="ProtNLM"/>
    </source>
</evidence>
<organism evidence="2">
    <name type="scientific">Chaetoceros debilis</name>
    <dbReference type="NCBI Taxonomy" id="122233"/>
    <lineage>
        <taxon>Eukaryota</taxon>
        <taxon>Sar</taxon>
        <taxon>Stramenopiles</taxon>
        <taxon>Ochrophyta</taxon>
        <taxon>Bacillariophyta</taxon>
        <taxon>Coscinodiscophyceae</taxon>
        <taxon>Chaetocerotophycidae</taxon>
        <taxon>Chaetocerotales</taxon>
        <taxon>Chaetocerotaceae</taxon>
        <taxon>Chaetoceros</taxon>
    </lineage>
</organism>
<keyword evidence="1" id="KW-0732">Signal</keyword>
<feature type="signal peptide" evidence="1">
    <location>
        <begin position="1"/>
        <end position="26"/>
    </location>
</feature>
<name>A0A7S3V730_9STRA</name>
<protein>
    <recommendedName>
        <fullName evidence="3">ShKT domain-containing protein</fullName>
    </recommendedName>
</protein>
<dbReference type="AlphaFoldDB" id="A0A7S3V730"/>
<evidence type="ECO:0000313" key="2">
    <source>
        <dbReference type="EMBL" id="CAE0461588.1"/>
    </source>
</evidence>
<evidence type="ECO:0000256" key="1">
    <source>
        <dbReference type="SAM" id="SignalP"/>
    </source>
</evidence>
<sequence>MHSSPVFFASSILVTATMNMIAPARAYKSNLRRRTNDPTDPVTCPCFDMEHDSYLIAATIDNIDLHRIKSCTSNDANVERIYWTPIAADERPNVDILLPIDGVKYNYLKAVYDSDVEYYSCERNDYRMADIEPNEAQACMALLSRTCDEVLPEMCQSFDLTGLERIKNNFEIGDLIVDTERSCNTSSGSYGIYARDMDEAVLVSDGTTHCSNMMDEACSELSIVLPPVDSCVDDPDFILHGNSITEEFEAAISVITGSSSTIKNCAWVAEDPSRRCKALSKNGDAVAKRAFEYCRSTCGKCKCTESNGADCCKDNSSSFRYLGQDRSCEWLNGNQRRKSKRCAKRMIAMHCPQTCGFCPA</sequence>